<evidence type="ECO:0000256" key="1">
    <source>
        <dbReference type="SAM" id="MobiDB-lite"/>
    </source>
</evidence>
<sequence>PSCAALCLSSAGSRQSTAARIRKTRRKRSARGGQEPPYKRSAPTTLPQRDTPHGSFLRGCNISFRCAIFARS</sequence>
<gene>
    <name evidence="2" type="ORF">FOZ62_021081</name>
</gene>
<feature type="non-terminal residue" evidence="2">
    <location>
        <position position="72"/>
    </location>
</feature>
<protein>
    <submittedName>
        <fullName evidence="2">Uncharacterized protein</fullName>
    </submittedName>
</protein>
<name>A0A7J6QQZ7_PEROL</name>
<accession>A0A7J6QQZ7</accession>
<reference evidence="2 3" key="1">
    <citation type="submission" date="2020-04" db="EMBL/GenBank/DDBJ databases">
        <title>Perkinsus olseni comparative genomics.</title>
        <authorList>
            <person name="Bogema D.R."/>
        </authorList>
    </citation>
    <scope>NUCLEOTIDE SEQUENCE [LARGE SCALE GENOMIC DNA]</scope>
    <source>
        <strain evidence="2">ATCC PRA-205</strain>
    </source>
</reference>
<dbReference type="Proteomes" id="UP000574390">
    <property type="component" value="Unassembled WGS sequence"/>
</dbReference>
<feature type="compositionally biased region" description="Basic residues" evidence="1">
    <location>
        <begin position="20"/>
        <end position="30"/>
    </location>
</feature>
<dbReference type="AlphaFoldDB" id="A0A7J6QQZ7"/>
<comment type="caution">
    <text evidence="2">The sequence shown here is derived from an EMBL/GenBank/DDBJ whole genome shotgun (WGS) entry which is preliminary data.</text>
</comment>
<evidence type="ECO:0000313" key="2">
    <source>
        <dbReference type="EMBL" id="KAF4710974.1"/>
    </source>
</evidence>
<feature type="non-terminal residue" evidence="2">
    <location>
        <position position="1"/>
    </location>
</feature>
<evidence type="ECO:0000313" key="3">
    <source>
        <dbReference type="Proteomes" id="UP000574390"/>
    </source>
</evidence>
<feature type="region of interest" description="Disordered" evidence="1">
    <location>
        <begin position="16"/>
        <end position="55"/>
    </location>
</feature>
<proteinExistence type="predicted"/>
<dbReference type="EMBL" id="JABANM010027641">
    <property type="protein sequence ID" value="KAF4710974.1"/>
    <property type="molecule type" value="Genomic_DNA"/>
</dbReference>
<organism evidence="2 3">
    <name type="scientific">Perkinsus olseni</name>
    <name type="common">Perkinsus atlanticus</name>
    <dbReference type="NCBI Taxonomy" id="32597"/>
    <lineage>
        <taxon>Eukaryota</taxon>
        <taxon>Sar</taxon>
        <taxon>Alveolata</taxon>
        <taxon>Perkinsozoa</taxon>
        <taxon>Perkinsea</taxon>
        <taxon>Perkinsida</taxon>
        <taxon>Perkinsidae</taxon>
        <taxon>Perkinsus</taxon>
    </lineage>
</organism>